<evidence type="ECO:0008006" key="4">
    <source>
        <dbReference type="Google" id="ProtNLM"/>
    </source>
</evidence>
<protein>
    <recommendedName>
        <fullName evidence="4">Secreted protein</fullName>
    </recommendedName>
</protein>
<name>A0ABX8D661_9CELL</name>
<reference evidence="2 3" key="1">
    <citation type="submission" date="2021-05" db="EMBL/GenBank/DDBJ databases">
        <title>Novel species in genus Cellulomonas.</title>
        <authorList>
            <person name="Zhang G."/>
        </authorList>
    </citation>
    <scope>NUCLEOTIDE SEQUENCE [LARGE SCALE GENOMIC DNA]</scope>
    <source>
        <strain evidence="3">zg-ZUI222</strain>
    </source>
</reference>
<dbReference type="RefSeq" id="WP_207340420.1">
    <property type="nucleotide sequence ID" value="NZ_CP074405.1"/>
</dbReference>
<keyword evidence="1" id="KW-0472">Membrane</keyword>
<keyword evidence="1" id="KW-1133">Transmembrane helix</keyword>
<feature type="transmembrane region" description="Helical" evidence="1">
    <location>
        <begin position="28"/>
        <end position="48"/>
    </location>
</feature>
<proteinExistence type="predicted"/>
<sequence>MTTFDDTGIFELVDEEQDAPERPQRARVVAVLAVAAALVVAGVTWLLLARSADAPAPEQLSVELLDRPAEPTDVLPSEVVEQTGVDPASSRFAVRTAAGQHYAATRWDGSLCLVAVPDGDAARVVCVAPSATATATLTGPDASRVRLGTDTAPAPDASEGWRAAGANVWVLDAPPAG</sequence>
<keyword evidence="1" id="KW-0812">Transmembrane</keyword>
<organism evidence="2 3">
    <name type="scientific">Cellulomonas wangleii</name>
    <dbReference type="NCBI Taxonomy" id="2816956"/>
    <lineage>
        <taxon>Bacteria</taxon>
        <taxon>Bacillati</taxon>
        <taxon>Actinomycetota</taxon>
        <taxon>Actinomycetes</taxon>
        <taxon>Micrococcales</taxon>
        <taxon>Cellulomonadaceae</taxon>
        <taxon>Cellulomonas</taxon>
    </lineage>
</organism>
<gene>
    <name evidence="2" type="ORF">KG103_03140</name>
</gene>
<keyword evidence="3" id="KW-1185">Reference proteome</keyword>
<dbReference type="EMBL" id="CP074405">
    <property type="protein sequence ID" value="QVI62940.1"/>
    <property type="molecule type" value="Genomic_DNA"/>
</dbReference>
<evidence type="ECO:0000313" key="3">
    <source>
        <dbReference type="Proteomes" id="UP000677804"/>
    </source>
</evidence>
<accession>A0ABX8D661</accession>
<evidence type="ECO:0000313" key="2">
    <source>
        <dbReference type="EMBL" id="QVI62940.1"/>
    </source>
</evidence>
<evidence type="ECO:0000256" key="1">
    <source>
        <dbReference type="SAM" id="Phobius"/>
    </source>
</evidence>
<dbReference type="Proteomes" id="UP000677804">
    <property type="component" value="Chromosome"/>
</dbReference>